<accession>A0A821WX56</accession>
<evidence type="ECO:0000256" key="1">
    <source>
        <dbReference type="SAM" id="MobiDB-lite"/>
    </source>
</evidence>
<name>A0A821WX56_9BILA</name>
<gene>
    <name evidence="3" type="ORF">QYT958_LOCUS45072</name>
    <name evidence="2" type="ORF">UJA718_LOCUS46906</name>
</gene>
<dbReference type="EMBL" id="CAJOBP010086302">
    <property type="protein sequence ID" value="CAF4931910.1"/>
    <property type="molecule type" value="Genomic_DNA"/>
</dbReference>
<organism evidence="2 4">
    <name type="scientific">Rotaria socialis</name>
    <dbReference type="NCBI Taxonomy" id="392032"/>
    <lineage>
        <taxon>Eukaryota</taxon>
        <taxon>Metazoa</taxon>
        <taxon>Spiralia</taxon>
        <taxon>Gnathifera</taxon>
        <taxon>Rotifera</taxon>
        <taxon>Eurotatoria</taxon>
        <taxon>Bdelloidea</taxon>
        <taxon>Philodinida</taxon>
        <taxon>Philodinidae</taxon>
        <taxon>Rotaria</taxon>
    </lineage>
</organism>
<keyword evidence="4" id="KW-1185">Reference proteome</keyword>
<comment type="caution">
    <text evidence="2">The sequence shown here is derived from an EMBL/GenBank/DDBJ whole genome shotgun (WGS) entry which is preliminary data.</text>
</comment>
<evidence type="ECO:0000313" key="4">
    <source>
        <dbReference type="Proteomes" id="UP000663873"/>
    </source>
</evidence>
<sequence>MNLANQSSLIPEIMIQQQTTKTSSNNKEVPRRYSRLRTISNKHDQEKEQQESNTRRCRSLSRIRTVKKSAI</sequence>
<dbReference type="Proteomes" id="UP000663873">
    <property type="component" value="Unassembled WGS sequence"/>
</dbReference>
<reference evidence="2" key="1">
    <citation type="submission" date="2021-02" db="EMBL/GenBank/DDBJ databases">
        <authorList>
            <person name="Nowell W R."/>
        </authorList>
    </citation>
    <scope>NUCLEOTIDE SEQUENCE</scope>
</reference>
<evidence type="ECO:0000313" key="3">
    <source>
        <dbReference type="EMBL" id="CAF5105456.1"/>
    </source>
</evidence>
<feature type="compositionally biased region" description="Basic and acidic residues" evidence="1">
    <location>
        <begin position="41"/>
        <end position="54"/>
    </location>
</feature>
<feature type="non-terminal residue" evidence="2">
    <location>
        <position position="71"/>
    </location>
</feature>
<proteinExistence type="predicted"/>
<dbReference type="EMBL" id="CAJOBR010073042">
    <property type="protein sequence ID" value="CAF5105456.1"/>
    <property type="molecule type" value="Genomic_DNA"/>
</dbReference>
<protein>
    <submittedName>
        <fullName evidence="2">Uncharacterized protein</fullName>
    </submittedName>
</protein>
<evidence type="ECO:0000313" key="2">
    <source>
        <dbReference type="EMBL" id="CAF4931910.1"/>
    </source>
</evidence>
<dbReference type="Proteomes" id="UP000663848">
    <property type="component" value="Unassembled WGS sequence"/>
</dbReference>
<feature type="compositionally biased region" description="Polar residues" evidence="1">
    <location>
        <begin position="1"/>
        <end position="27"/>
    </location>
</feature>
<feature type="region of interest" description="Disordered" evidence="1">
    <location>
        <begin position="1"/>
        <end position="71"/>
    </location>
</feature>
<feature type="compositionally biased region" description="Basic residues" evidence="1">
    <location>
        <begin position="55"/>
        <end position="71"/>
    </location>
</feature>
<dbReference type="AlphaFoldDB" id="A0A821WX56"/>